<feature type="signal peptide" evidence="2">
    <location>
        <begin position="1"/>
        <end position="20"/>
    </location>
</feature>
<feature type="chain" id="PRO_5042135634" description="Tip attachment protein J domain-containing protein" evidence="2">
    <location>
        <begin position="21"/>
        <end position="1855"/>
    </location>
</feature>
<keyword evidence="5" id="KW-1185">Reference proteome</keyword>
<evidence type="ECO:0000313" key="5">
    <source>
        <dbReference type="Proteomes" id="UP001143349"/>
    </source>
</evidence>
<feature type="domain" description="Tip attachment protein J" evidence="3">
    <location>
        <begin position="343"/>
        <end position="496"/>
    </location>
</feature>
<organism evidence="4 5">
    <name type="scientific">Paracoccus kondratievae</name>
    <dbReference type="NCBI Taxonomy" id="135740"/>
    <lineage>
        <taxon>Bacteria</taxon>
        <taxon>Pseudomonadati</taxon>
        <taxon>Pseudomonadota</taxon>
        <taxon>Alphaproteobacteria</taxon>
        <taxon>Rhodobacterales</taxon>
        <taxon>Paracoccaceae</taxon>
        <taxon>Paracoccus</taxon>
    </lineage>
</organism>
<dbReference type="Proteomes" id="UP001143349">
    <property type="component" value="Unassembled WGS sequence"/>
</dbReference>
<name>A0AAD3NXI5_9RHOB</name>
<dbReference type="Pfam" id="PF13550">
    <property type="entry name" value="Phage-tail_3"/>
    <property type="match status" value="1"/>
</dbReference>
<dbReference type="RefSeq" id="WP_271179290.1">
    <property type="nucleotide sequence ID" value="NZ_BSFH01000017.1"/>
</dbReference>
<keyword evidence="2" id="KW-0732">Signal</keyword>
<comment type="caution">
    <text evidence="4">The sequence shown here is derived from an EMBL/GenBank/DDBJ whole genome shotgun (WGS) entry which is preliminary data.</text>
</comment>
<evidence type="ECO:0000313" key="4">
    <source>
        <dbReference type="EMBL" id="GLK63454.1"/>
    </source>
</evidence>
<accession>A0AAD3NXI5</accession>
<dbReference type="Gene3D" id="2.60.120.260">
    <property type="entry name" value="Galactose-binding domain-like"/>
    <property type="match status" value="2"/>
</dbReference>
<gene>
    <name evidence="4" type="ORF">GCM10017635_09240</name>
</gene>
<feature type="region of interest" description="Disordered" evidence="1">
    <location>
        <begin position="251"/>
        <end position="270"/>
    </location>
</feature>
<proteinExistence type="predicted"/>
<reference evidence="4" key="2">
    <citation type="submission" date="2023-01" db="EMBL/GenBank/DDBJ databases">
        <authorList>
            <person name="Sun Q."/>
            <person name="Evtushenko L."/>
        </authorList>
    </citation>
    <scope>NUCLEOTIDE SEQUENCE</scope>
    <source>
        <strain evidence="4">VKM B-2222</strain>
    </source>
</reference>
<dbReference type="EMBL" id="BSFH01000017">
    <property type="protein sequence ID" value="GLK63454.1"/>
    <property type="molecule type" value="Genomic_DNA"/>
</dbReference>
<evidence type="ECO:0000259" key="3">
    <source>
        <dbReference type="Pfam" id="PF13550"/>
    </source>
</evidence>
<sequence length="1855" mass="192740">MLKVLVLAVMVATIAGPAHAGPVAAAVAFVGKAMAAGGIIGALTRVAIGIGAQLLASALAKATAQKPKVDVRFEMQFGDDTPLDIIVGDYATAGKLKYLASWGKNTRFVTEVIEVSALPQPGLQAIWVGDEKGVWANDKRWAINPANEPVGSVSDQIEFDTVPSGWLDVGRPLSNLSDDGNRIYVKWVDGTQTAADPFLVWAFGGDPDYPWTADMIGTGKSYAIVTTRYDDDTLTSKPSWLFQPQPLPMYDPRKDSTAGGSGAHRWGNRSTYEPTRNPAVIAYNIARGIYFGSEWIFGGRNLPAWRLPLAEWFAAMNACDATVPLAGGGTEPAYRCGLQISADMTAADVLEEIGRAANMRFAEVGGMLKPIVGLPGSAAFAFSDDSILITEGQSYKPFNALSETFNALSATYPEPDEKWSTKDAPEYVDADATAADEGRYLPTSIAYPAAPYRHQVQRLMRAQMRDYRRMRLHQFSLPPDAYALEPGVDMVSWTSERNGYINKQFVVEEVVKAPGMNVLVTLREVDPGDYDWSSEFEMPVTIVTPVTPGVFVQTISGFSVQAVVVQNSAGDRKRPAIRVSCDGDETGVSQIHIQARVAGTSDITTETTQPFLSPWTWYLLGVVPNTTYEVRARLLSDLTPKSDWSVWYEVTTADVGGELSEEIYDQLIEQMEETAWRAGVTPVTSLPATGEPNQIVMLIPDGILYRWDPVAGEWTDALYAGIPDGAIDETKFAQGIEPVSIIDDADPLPATKRTEVIYWQGDTYRWDPAAGGYTKAIKAPDIDGQLIAAQIADAAVTPDKLATVPGHNLMRDPAFAIVGEWLGASGAWTHSPGKWTVNALGSGGQHYIGTKPINIVAGLRYRLSFTVQNISAANSETRLQLVWLQPDGVTQISVSQTGWPVTSGTAADVKSIEADAPAGAAFVQANIRFRNRTDGGTVEVTAPELIHINSSSTIADAAITTAKIVNAAIDSAKLADGAATAAKIAANAITSVKIADAAVLAAKIADGAVTAQKILDGAVTSAKIVDAAINSAKLADGAATAAKIATGAITETKISDGAISTPKLAAGAVTAGTIAAGAIQAGHVAAGAIETGHIAAGAITAGKIAAEAVGADQIAANVISSRHMVIGNFENIFSGWDSADTSPFIPQGWSGYWSATTTGFGNGRAIVISATAPSIAYKMRPIPVNPGEQYYLECYVAKSGNWDGTAANSKIRIADQDDNLITGIAYDSSVPHFTAGGVKRTWTYTVPATGVSSLLVELRNDASDGNAYITGLTFRLRNAGELVVDGAITTDKLAAGAVEADNIAANAVTAGKILAGAIQTAHIAAGAVQAGNIAAGAVEAAKIAAGAITTDKLAALSVTTAKLAVGAVDADRIAANAVTAGKILAGAVETDKLAANAVTSAKILAGAVTTEKLAAGAVEANNIAAGAITSDKIAANAITAGKIAAGAIGADQIAAGAIIASKLMVSDFSNLIVNNWTGGSFDGWGTNGSVSIQNRTDTVFVDAGIAGNMALVVGGDAWLRSPLSTVSAGEQYYCEVWFRRSGVDTPDGFAYVQIRWTLNDGSAGYTAVGSTSSGAVTKVSGIVTVPANAVDASVWIRPNANGTTGSVFVARPVLRRAGSGELIVDGAITANKIMAGAVTADAIAASAIVTSKIAAGAVTADKITVSSLSAISANLGSILVGSANIADGAITNAKIASAAITEAKIASAAITNAKIANLSVNTIKIADGAVTAQFVAEAASAVVNSGNMTSYLTLNFSLSQASTILFGWSYVLTIPEASSGGVESYVYLDGAQIPISRVALLRGTSEGGVISADPHRVLSVSLAAGNHTLQIRAAITSGTQKALNDMSLFVWRAYK</sequence>
<protein>
    <recommendedName>
        <fullName evidence="3">Tip attachment protein J domain-containing protein</fullName>
    </recommendedName>
</protein>
<evidence type="ECO:0000256" key="1">
    <source>
        <dbReference type="SAM" id="MobiDB-lite"/>
    </source>
</evidence>
<evidence type="ECO:0000256" key="2">
    <source>
        <dbReference type="SAM" id="SignalP"/>
    </source>
</evidence>
<dbReference type="InterPro" id="IPR032876">
    <property type="entry name" value="J_dom"/>
</dbReference>
<reference evidence="4" key="1">
    <citation type="journal article" date="2014" name="Int. J. Syst. Evol. Microbiol.">
        <title>Complete genome sequence of Corynebacterium casei LMG S-19264T (=DSM 44701T), isolated from a smear-ripened cheese.</title>
        <authorList>
            <consortium name="US DOE Joint Genome Institute (JGI-PGF)"/>
            <person name="Walter F."/>
            <person name="Albersmeier A."/>
            <person name="Kalinowski J."/>
            <person name="Ruckert C."/>
        </authorList>
    </citation>
    <scope>NUCLEOTIDE SEQUENCE</scope>
    <source>
        <strain evidence="4">VKM B-2222</strain>
    </source>
</reference>